<dbReference type="PROSITE" id="PS00012">
    <property type="entry name" value="PHOSPHOPANTETHEINE"/>
    <property type="match status" value="1"/>
</dbReference>
<dbReference type="PANTHER" id="PTHR43775">
    <property type="entry name" value="FATTY ACID SYNTHASE"/>
    <property type="match status" value="1"/>
</dbReference>
<dbReference type="Pfam" id="PF22621">
    <property type="entry name" value="CurL-like_PKS_C"/>
    <property type="match status" value="1"/>
</dbReference>
<organism evidence="9 10">
    <name type="scientific">Kitasatospora purpeofusca</name>
    <dbReference type="NCBI Taxonomy" id="67352"/>
    <lineage>
        <taxon>Bacteria</taxon>
        <taxon>Bacillati</taxon>
        <taxon>Actinomycetota</taxon>
        <taxon>Actinomycetes</taxon>
        <taxon>Kitasatosporales</taxon>
        <taxon>Streptomycetaceae</taxon>
        <taxon>Kitasatospora</taxon>
    </lineage>
</organism>
<dbReference type="SUPFAM" id="SSF52151">
    <property type="entry name" value="FabD/lysophospholipase-like"/>
    <property type="match status" value="1"/>
</dbReference>
<dbReference type="InterPro" id="IPR016035">
    <property type="entry name" value="Acyl_Trfase/lysoPLipase"/>
</dbReference>
<keyword evidence="3" id="KW-0808">Transferase</keyword>
<gene>
    <name evidence="9" type="ORF">OHA16_37360</name>
</gene>
<keyword evidence="10" id="KW-1185">Reference proteome</keyword>
<dbReference type="Proteomes" id="UP001432222">
    <property type="component" value="Chromosome"/>
</dbReference>
<dbReference type="SUPFAM" id="SSF53901">
    <property type="entry name" value="Thiolase-like"/>
    <property type="match status" value="1"/>
</dbReference>
<dbReference type="Pfam" id="PF00550">
    <property type="entry name" value="PP-binding"/>
    <property type="match status" value="1"/>
</dbReference>
<dbReference type="InterPro" id="IPR020806">
    <property type="entry name" value="PKS_PP-bd"/>
</dbReference>
<dbReference type="InterPro" id="IPR009081">
    <property type="entry name" value="PP-bd_ACP"/>
</dbReference>
<reference evidence="9" key="1">
    <citation type="submission" date="2022-10" db="EMBL/GenBank/DDBJ databases">
        <title>The complete genomes of actinobacterial strains from the NBC collection.</title>
        <authorList>
            <person name="Joergensen T.S."/>
            <person name="Alvarez Arevalo M."/>
            <person name="Sterndorff E.B."/>
            <person name="Faurdal D."/>
            <person name="Vuksanovic O."/>
            <person name="Mourched A.-S."/>
            <person name="Charusanti P."/>
            <person name="Shaw S."/>
            <person name="Blin K."/>
            <person name="Weber T."/>
        </authorList>
    </citation>
    <scope>NUCLEOTIDE SEQUENCE</scope>
    <source>
        <strain evidence="9">NBC_00222</strain>
    </source>
</reference>
<dbReference type="PROSITE" id="PS00606">
    <property type="entry name" value="KS3_1"/>
    <property type="match status" value="1"/>
</dbReference>
<dbReference type="Pfam" id="PF02801">
    <property type="entry name" value="Ketoacyl-synt_C"/>
    <property type="match status" value="1"/>
</dbReference>
<dbReference type="Gene3D" id="3.40.366.10">
    <property type="entry name" value="Malonyl-Coenzyme A Acyl Carrier Protein, domain 2"/>
    <property type="match status" value="1"/>
</dbReference>
<evidence type="ECO:0000256" key="4">
    <source>
        <dbReference type="ARBA" id="ARBA00023194"/>
    </source>
</evidence>
<keyword evidence="1" id="KW-0596">Phosphopantetheine</keyword>
<dbReference type="CDD" id="cd00833">
    <property type="entry name" value="PKS"/>
    <property type="match status" value="1"/>
</dbReference>
<dbReference type="InterPro" id="IPR014031">
    <property type="entry name" value="Ketoacyl_synth_C"/>
</dbReference>
<evidence type="ECO:0000313" key="9">
    <source>
        <dbReference type="EMBL" id="WUQ88166.1"/>
    </source>
</evidence>
<dbReference type="PANTHER" id="PTHR43775:SF37">
    <property type="entry name" value="SI:DKEY-61P9.11"/>
    <property type="match status" value="1"/>
</dbReference>
<dbReference type="InterPro" id="IPR020841">
    <property type="entry name" value="PKS_Beta-ketoAc_synthase_dom"/>
</dbReference>
<proteinExistence type="predicted"/>
<evidence type="ECO:0000256" key="5">
    <source>
        <dbReference type="ARBA" id="ARBA00023315"/>
    </source>
</evidence>
<evidence type="ECO:0000256" key="1">
    <source>
        <dbReference type="ARBA" id="ARBA00022450"/>
    </source>
</evidence>
<dbReference type="RefSeq" id="WP_328958716.1">
    <property type="nucleotide sequence ID" value="NZ_CP108110.1"/>
</dbReference>
<dbReference type="EMBL" id="CP108110">
    <property type="protein sequence ID" value="WUQ88166.1"/>
    <property type="molecule type" value="Genomic_DNA"/>
</dbReference>
<name>A0ABZ1UAG3_9ACTN</name>
<dbReference type="InterPro" id="IPR016039">
    <property type="entry name" value="Thiolase-like"/>
</dbReference>
<dbReference type="InterPro" id="IPR050091">
    <property type="entry name" value="PKS_NRPS_Biosynth_Enz"/>
</dbReference>
<protein>
    <submittedName>
        <fullName evidence="9">Acyltransferase domain-containing protein</fullName>
    </submittedName>
</protein>
<dbReference type="Pfam" id="PF00109">
    <property type="entry name" value="ketoacyl-synt"/>
    <property type="match status" value="1"/>
</dbReference>
<dbReference type="SMART" id="SM00825">
    <property type="entry name" value="PKS_KS"/>
    <property type="match status" value="1"/>
</dbReference>
<dbReference type="Gene3D" id="3.30.70.3290">
    <property type="match status" value="1"/>
</dbReference>
<dbReference type="InterPro" id="IPR006162">
    <property type="entry name" value="Ppantetheine_attach_site"/>
</dbReference>
<dbReference type="SMART" id="SM00823">
    <property type="entry name" value="PKS_PP"/>
    <property type="match status" value="1"/>
</dbReference>
<dbReference type="Gene3D" id="1.10.1200.10">
    <property type="entry name" value="ACP-like"/>
    <property type="match status" value="1"/>
</dbReference>
<dbReference type="Pfam" id="PF00698">
    <property type="entry name" value="Acyl_transf_1"/>
    <property type="match status" value="1"/>
</dbReference>
<dbReference type="GO" id="GO:0016746">
    <property type="term" value="F:acyltransferase activity"/>
    <property type="evidence" value="ECO:0007669"/>
    <property type="project" value="UniProtKB-KW"/>
</dbReference>
<evidence type="ECO:0000256" key="2">
    <source>
        <dbReference type="ARBA" id="ARBA00022553"/>
    </source>
</evidence>
<feature type="domain" description="Ketosynthase family 3 (KS3)" evidence="8">
    <location>
        <begin position="45"/>
        <end position="469"/>
    </location>
</feature>
<feature type="compositionally biased region" description="Basic and acidic residues" evidence="6">
    <location>
        <begin position="954"/>
        <end position="972"/>
    </location>
</feature>
<dbReference type="InterPro" id="IPR036736">
    <property type="entry name" value="ACP-like_sf"/>
</dbReference>
<dbReference type="PROSITE" id="PS52004">
    <property type="entry name" value="KS3_2"/>
    <property type="match status" value="1"/>
</dbReference>
<dbReference type="InterPro" id="IPR018201">
    <property type="entry name" value="Ketoacyl_synth_AS"/>
</dbReference>
<keyword evidence="2" id="KW-0597">Phosphoprotein</keyword>
<feature type="domain" description="Carrier" evidence="7">
    <location>
        <begin position="1007"/>
        <end position="1084"/>
    </location>
</feature>
<evidence type="ECO:0000313" key="10">
    <source>
        <dbReference type="Proteomes" id="UP001432222"/>
    </source>
</evidence>
<dbReference type="SUPFAM" id="SSF47336">
    <property type="entry name" value="ACP-like"/>
    <property type="match status" value="1"/>
</dbReference>
<dbReference type="SMART" id="SM00827">
    <property type="entry name" value="PKS_AT"/>
    <property type="match status" value="1"/>
</dbReference>
<dbReference type="InterPro" id="IPR016036">
    <property type="entry name" value="Malonyl_transacylase_ACP-bd"/>
</dbReference>
<dbReference type="SUPFAM" id="SSF55048">
    <property type="entry name" value="Probable ACP-binding domain of malonyl-CoA ACP transacylase"/>
    <property type="match status" value="1"/>
</dbReference>
<evidence type="ECO:0000256" key="6">
    <source>
        <dbReference type="SAM" id="MobiDB-lite"/>
    </source>
</evidence>
<accession>A0ABZ1UAG3</accession>
<dbReference type="Gene3D" id="3.40.47.10">
    <property type="match status" value="1"/>
</dbReference>
<keyword evidence="5 9" id="KW-0012">Acyltransferase</keyword>
<sequence length="1133" mass="119602">MTTREHTTRGDTPEDRTGSMTAMKRAYLTMERMQRRIDEHERARTEPIAIVGVGCRFPGGVTGPDSYWELLAAGTDTIGEIPADRWDVDAFFDEQPRTPGKHSTRWGGFLDHIDRFDHEFFGISRREAVSMDPQQRLVLEVAWEALEDAGQAPDALAGSRTGVFLGICSNDYAGLLFREPQDITAHASTGVAHSIASGRLSYLLDLRGPSVSVDTACSSSLVAVHQACQNLRLGECDLAMAGGVNAVVSPDAAISFSQFPEMLADDGRCKTFDASANGFVRSEGCGVVVLKRLSDARRDGDRVLAVIRGSAVNQDGRSSGLTAPNGAAQREVFRRALAAAGVGPDRVGYIETHGAGTKLGDPIEVSALTEVYGRPEGAPLHLGAVKTNLGHLEAAAGIAGLIKAALCVDRGQIPPNLHFAELNPHISFEGTTFAVPTALTPWPSDGARRLAGVSSFGFSGTNAHLIVEQAPDVPVAEPDAGPGAESDGGRPLSVLALSARSGGALLKLARRYQDRLAKAGPGSAADLCFSANTGRSHFPHRLAAVGATPGELAERLADFVRDDPGEGLLLGRSGGAAPAGPGSTAEPVFLFTGQGPQRAGMARQLYETQPFFRRTLDQCDEILRDVLPAPLLSAVYPASAADGELINTMEFAQPGLFAVEYALAGLWRSWGVEPAAVIGHSLGEYAAACFAGALPLEDGLRLVAERGRLLQRLAESGAMAAIAAPADEVAAELARHDEALVAVAAVNGPANTTVSGVREVVDEVCAAFAARGAEVRRLRISTSSHSPLVEPVLEPLRAALEKVPFGAPAVPLLSNLTGGLWPWDRPLDTDYWLRHARQPVLFADGVRALYELGHRTFLEVGPAPTLLGLVGEVLTGDDVLMLPSLRPKYDDWEILLGSLGRLYAEGAEVDWAGFDREYRRARMSLPHYPFAATRCWHEPSGDGSAAAPARRPSPRAERPERVRRTERAERSASPRTAPARPLPGAPGRAAASALPTAEELLAAPAEQRVEALVAGLTASVRTALGSRAAAVDADAPLSALGLDSLMAVELRNEIQGRLGVKVTVAEFLKGATVRSLAGQVVEGLTAAGPAAATAGEAAPIRRAARSTDRAPDPTAELLALLEQVTEASERVDD</sequence>
<evidence type="ECO:0000256" key="3">
    <source>
        <dbReference type="ARBA" id="ARBA00022679"/>
    </source>
</evidence>
<dbReference type="InterPro" id="IPR014043">
    <property type="entry name" value="Acyl_transferase_dom"/>
</dbReference>
<feature type="region of interest" description="Disordered" evidence="6">
    <location>
        <begin position="939"/>
        <end position="993"/>
    </location>
</feature>
<keyword evidence="4" id="KW-0045">Antibiotic biosynthesis</keyword>
<dbReference type="PROSITE" id="PS50075">
    <property type="entry name" value="CARRIER"/>
    <property type="match status" value="1"/>
</dbReference>
<dbReference type="InterPro" id="IPR001227">
    <property type="entry name" value="Ac_transferase_dom_sf"/>
</dbReference>
<evidence type="ECO:0000259" key="8">
    <source>
        <dbReference type="PROSITE" id="PS52004"/>
    </source>
</evidence>
<dbReference type="InterPro" id="IPR014030">
    <property type="entry name" value="Ketoacyl_synth_N"/>
</dbReference>
<evidence type="ECO:0000259" key="7">
    <source>
        <dbReference type="PROSITE" id="PS50075"/>
    </source>
</evidence>